<sequence>MYVKSLATVPWSAASKMGIPFPFKMSLVKKKYAISGLPHGP</sequence>
<accession>A0A2P2R2W0</accession>
<evidence type="ECO:0000313" key="1">
    <source>
        <dbReference type="EMBL" id="MBX73521.1"/>
    </source>
</evidence>
<name>A0A2P2R2W0_RHIMU</name>
<dbReference type="AlphaFoldDB" id="A0A2P2R2W0"/>
<proteinExistence type="predicted"/>
<dbReference type="EMBL" id="GGEC01093037">
    <property type="protein sequence ID" value="MBX73521.1"/>
    <property type="molecule type" value="Transcribed_RNA"/>
</dbReference>
<reference evidence="1" key="1">
    <citation type="submission" date="2018-02" db="EMBL/GenBank/DDBJ databases">
        <title>Rhizophora mucronata_Transcriptome.</title>
        <authorList>
            <person name="Meera S.P."/>
            <person name="Sreeshan A."/>
            <person name="Augustine A."/>
        </authorList>
    </citation>
    <scope>NUCLEOTIDE SEQUENCE</scope>
    <source>
        <tissue evidence="1">Leaf</tissue>
    </source>
</reference>
<protein>
    <submittedName>
        <fullName evidence="1">Uncharacterized protein</fullName>
    </submittedName>
</protein>
<organism evidence="1">
    <name type="scientific">Rhizophora mucronata</name>
    <name type="common">Asiatic mangrove</name>
    <dbReference type="NCBI Taxonomy" id="61149"/>
    <lineage>
        <taxon>Eukaryota</taxon>
        <taxon>Viridiplantae</taxon>
        <taxon>Streptophyta</taxon>
        <taxon>Embryophyta</taxon>
        <taxon>Tracheophyta</taxon>
        <taxon>Spermatophyta</taxon>
        <taxon>Magnoliopsida</taxon>
        <taxon>eudicotyledons</taxon>
        <taxon>Gunneridae</taxon>
        <taxon>Pentapetalae</taxon>
        <taxon>rosids</taxon>
        <taxon>fabids</taxon>
        <taxon>Malpighiales</taxon>
        <taxon>Rhizophoraceae</taxon>
        <taxon>Rhizophora</taxon>
    </lineage>
</organism>